<keyword evidence="2" id="KW-1185">Reference proteome</keyword>
<proteinExistence type="predicted"/>
<protein>
    <submittedName>
        <fullName evidence="1">Uncharacterized protein</fullName>
    </submittedName>
</protein>
<name>A0ACB9EBU9_9ASTR</name>
<reference evidence="1 2" key="2">
    <citation type="journal article" date="2022" name="Mol. Ecol. Resour.">
        <title>The genomes of chicory, endive, great burdock and yacon provide insights into Asteraceae paleo-polyploidization history and plant inulin production.</title>
        <authorList>
            <person name="Fan W."/>
            <person name="Wang S."/>
            <person name="Wang H."/>
            <person name="Wang A."/>
            <person name="Jiang F."/>
            <person name="Liu H."/>
            <person name="Zhao H."/>
            <person name="Xu D."/>
            <person name="Zhang Y."/>
        </authorList>
    </citation>
    <scope>NUCLEOTIDE SEQUENCE [LARGE SCALE GENOMIC DNA]</scope>
    <source>
        <strain evidence="2">cv. Yunnan</strain>
        <tissue evidence="1">Leaves</tissue>
    </source>
</reference>
<dbReference type="EMBL" id="CM042035">
    <property type="protein sequence ID" value="KAI3756302.1"/>
    <property type="molecule type" value="Genomic_DNA"/>
</dbReference>
<evidence type="ECO:0000313" key="2">
    <source>
        <dbReference type="Proteomes" id="UP001056120"/>
    </source>
</evidence>
<evidence type="ECO:0000313" key="1">
    <source>
        <dbReference type="EMBL" id="KAI3756302.1"/>
    </source>
</evidence>
<accession>A0ACB9EBU9</accession>
<gene>
    <name evidence="1" type="ORF">L1987_56122</name>
</gene>
<reference evidence="2" key="1">
    <citation type="journal article" date="2022" name="Mol. Ecol. Resour.">
        <title>The genomes of chicory, endive, great burdock and yacon provide insights into Asteraceae palaeo-polyploidization history and plant inulin production.</title>
        <authorList>
            <person name="Fan W."/>
            <person name="Wang S."/>
            <person name="Wang H."/>
            <person name="Wang A."/>
            <person name="Jiang F."/>
            <person name="Liu H."/>
            <person name="Zhao H."/>
            <person name="Xu D."/>
            <person name="Zhang Y."/>
        </authorList>
    </citation>
    <scope>NUCLEOTIDE SEQUENCE [LARGE SCALE GENOMIC DNA]</scope>
    <source>
        <strain evidence="2">cv. Yunnan</strain>
    </source>
</reference>
<dbReference type="Proteomes" id="UP001056120">
    <property type="component" value="Linkage Group LG18"/>
</dbReference>
<comment type="caution">
    <text evidence="1">The sequence shown here is derived from an EMBL/GenBank/DDBJ whole genome shotgun (WGS) entry which is preliminary data.</text>
</comment>
<organism evidence="1 2">
    <name type="scientific">Smallanthus sonchifolius</name>
    <dbReference type="NCBI Taxonomy" id="185202"/>
    <lineage>
        <taxon>Eukaryota</taxon>
        <taxon>Viridiplantae</taxon>
        <taxon>Streptophyta</taxon>
        <taxon>Embryophyta</taxon>
        <taxon>Tracheophyta</taxon>
        <taxon>Spermatophyta</taxon>
        <taxon>Magnoliopsida</taxon>
        <taxon>eudicotyledons</taxon>
        <taxon>Gunneridae</taxon>
        <taxon>Pentapetalae</taxon>
        <taxon>asterids</taxon>
        <taxon>campanulids</taxon>
        <taxon>Asterales</taxon>
        <taxon>Asteraceae</taxon>
        <taxon>Asteroideae</taxon>
        <taxon>Heliantheae alliance</taxon>
        <taxon>Millerieae</taxon>
        <taxon>Smallanthus</taxon>
    </lineage>
</organism>
<sequence length="263" mass="29172">MFSRFWEDAFYCDSVARTGDADSDLQVYNGFHPRSSSPPLTFCCVLVGLSMGLRFSNGSDPEPWRCRRTDGKKWRCSKDVAPDQKYCERHTRKTRSRSRKPVETQSHNTKDYPTVLSAANQQTECSDWFMKNAGIPVYQSNNRFQVHSPIGGSNSKQECSLSLSMQSGGNEMEFGDESFQMAVGMLSGDSGSEDVFKPHHHWLNQGSWGCSGSTPGGPLGEALRLGITTTPNEPSTHGYSYRTTTSSSCEGGGLNFVNKHDDY</sequence>